<accession>A0A9N9UTL5</accession>
<keyword evidence="2" id="KW-1185">Reference proteome</keyword>
<evidence type="ECO:0000313" key="1">
    <source>
        <dbReference type="EMBL" id="CAG9996481.1"/>
    </source>
</evidence>
<dbReference type="AlphaFoldDB" id="A0A9N9UTL5"/>
<name>A0A9N9UTL5_9HYPO</name>
<gene>
    <name evidence="1" type="ORF">CBYS24578_00012781</name>
</gene>
<proteinExistence type="predicted"/>
<dbReference type="EMBL" id="CABFNO020001539">
    <property type="protein sequence ID" value="CAG9996481.1"/>
    <property type="molecule type" value="Genomic_DNA"/>
</dbReference>
<sequence length="125" mass="13490">MATYTYYECLLHEPGQAIIFVDHGGGQVGSALHVHMDGASLHYSAPRRAWRAIEEAVRDRRAVGTVPAEGGDERVREVAGRLALPRRGGVEEWLGEVRGKLVEENVLSACGVGGGDGDIPEERGR</sequence>
<evidence type="ECO:0000313" key="2">
    <source>
        <dbReference type="Proteomes" id="UP000754883"/>
    </source>
</evidence>
<comment type="caution">
    <text evidence="1">The sequence shown here is derived from an EMBL/GenBank/DDBJ whole genome shotgun (WGS) entry which is preliminary data.</text>
</comment>
<reference evidence="1" key="1">
    <citation type="submission" date="2021-10" db="EMBL/GenBank/DDBJ databases">
        <authorList>
            <person name="Piombo E."/>
        </authorList>
    </citation>
    <scope>NUCLEOTIDE SEQUENCE</scope>
</reference>
<dbReference type="Proteomes" id="UP000754883">
    <property type="component" value="Unassembled WGS sequence"/>
</dbReference>
<dbReference type="OrthoDB" id="5142877at2759"/>
<protein>
    <submittedName>
        <fullName evidence="1">Uncharacterized protein</fullName>
    </submittedName>
</protein>
<organism evidence="1 2">
    <name type="scientific">Clonostachys byssicola</name>
    <dbReference type="NCBI Taxonomy" id="160290"/>
    <lineage>
        <taxon>Eukaryota</taxon>
        <taxon>Fungi</taxon>
        <taxon>Dikarya</taxon>
        <taxon>Ascomycota</taxon>
        <taxon>Pezizomycotina</taxon>
        <taxon>Sordariomycetes</taxon>
        <taxon>Hypocreomycetidae</taxon>
        <taxon>Hypocreales</taxon>
        <taxon>Bionectriaceae</taxon>
        <taxon>Clonostachys</taxon>
    </lineage>
</organism>